<dbReference type="CDD" id="cd14014">
    <property type="entry name" value="STKc_PknB_like"/>
    <property type="match status" value="1"/>
</dbReference>
<keyword evidence="9" id="KW-1185">Reference proteome</keyword>
<dbReference type="EMBL" id="JACJQL010000027">
    <property type="protein sequence ID" value="MBD2253155.1"/>
    <property type="molecule type" value="Genomic_DNA"/>
</dbReference>
<dbReference type="InterPro" id="IPR037215">
    <property type="entry name" value="GUN4-like_sf"/>
</dbReference>
<reference evidence="8 9" key="1">
    <citation type="journal article" date="2020" name="ISME J.">
        <title>Comparative genomics reveals insights into cyanobacterial evolution and habitat adaptation.</title>
        <authorList>
            <person name="Chen M.Y."/>
            <person name="Teng W.K."/>
            <person name="Zhao L."/>
            <person name="Hu C.X."/>
            <person name="Zhou Y.K."/>
            <person name="Han B.P."/>
            <person name="Song L.R."/>
            <person name="Shu W.S."/>
        </authorList>
    </citation>
    <scope>NUCLEOTIDE SEQUENCE [LARGE SCALE GENOMIC DNA]</scope>
    <source>
        <strain evidence="8 9">FACHB-3921</strain>
    </source>
</reference>
<sequence length="496" mass="57165">MFWQEGDLIYKGQYRIEKYLGGGGFAVTYQAFHTQLKRRVVIKTPNISIQRDPEYPKYVERFKKEAQMLAMCCADFHPYIVQIFNFFQDDGCCYLEMQYIPGETLWHYVQREGVLQETEAVKYIYQIGSALVYVHKKGVFHLDVTPPNIMLNFDEGVPQVAKAVLIDFGIAGDMSPPSTLSRTFGNKTFAPYELIRKGTRHPTVDVYCLAGSLYYAITGKCPTKAFDRSDGEELVPPKLIVPTLNDALNEAILQGMAFKPEDRPQTMQDWLNLLSIQESFSALEEDFAHHDHEELVPPEVIVPTLNNKLNEVILQEIAPEPQDKPQSTQAHLNSSVIQAPSSSMEIDIKTDYLQLENALKARKWLEADQKTIKVLLKIAGRQRERWLDIESIRKCSTTELSTIDKMWMTHSNKRFGFSVQKWIWRSIGGNREADFETWFKFCDKVGWRVDDKYVEYHKLKQGYDAPKGHFPCYVYTWCLGQGADWGRSASELFDKL</sequence>
<dbReference type="RefSeq" id="WP_190568705.1">
    <property type="nucleotide sequence ID" value="NZ_JACJQL010000027.1"/>
</dbReference>
<keyword evidence="4" id="KW-0418">Kinase</keyword>
<gene>
    <name evidence="8" type="ORF">H6G14_17875</name>
</gene>
<dbReference type="Gene3D" id="3.30.200.20">
    <property type="entry name" value="Phosphorylase Kinase, domain 1"/>
    <property type="match status" value="1"/>
</dbReference>
<dbReference type="InterPro" id="IPR011009">
    <property type="entry name" value="Kinase-like_dom_sf"/>
</dbReference>
<evidence type="ECO:0000256" key="2">
    <source>
        <dbReference type="ARBA" id="ARBA00022679"/>
    </source>
</evidence>
<dbReference type="Gene3D" id="1.10.10.1770">
    <property type="entry name" value="Gun4-like"/>
    <property type="match status" value="1"/>
</dbReference>
<dbReference type="Pfam" id="PF00069">
    <property type="entry name" value="Pkinase"/>
    <property type="match status" value="1"/>
</dbReference>
<dbReference type="SUPFAM" id="SSF140869">
    <property type="entry name" value="GUN4-like"/>
    <property type="match status" value="1"/>
</dbReference>
<dbReference type="InterPro" id="IPR008629">
    <property type="entry name" value="GUN4-like"/>
</dbReference>
<comment type="caution">
    <text evidence="8">The sequence shown here is derived from an EMBL/GenBank/DDBJ whole genome shotgun (WGS) entry which is preliminary data.</text>
</comment>
<evidence type="ECO:0000313" key="8">
    <source>
        <dbReference type="EMBL" id="MBD2253155.1"/>
    </source>
</evidence>
<keyword evidence="5 6" id="KW-0067">ATP-binding</keyword>
<dbReference type="CDD" id="cd16383">
    <property type="entry name" value="GUN4"/>
    <property type="match status" value="1"/>
</dbReference>
<dbReference type="Gene3D" id="1.10.510.10">
    <property type="entry name" value="Transferase(Phosphotransferase) domain 1"/>
    <property type="match status" value="1"/>
</dbReference>
<dbReference type="PROSITE" id="PS50011">
    <property type="entry name" value="PROTEIN_KINASE_DOM"/>
    <property type="match status" value="1"/>
</dbReference>
<evidence type="ECO:0000256" key="5">
    <source>
        <dbReference type="ARBA" id="ARBA00022840"/>
    </source>
</evidence>
<dbReference type="Proteomes" id="UP000621307">
    <property type="component" value="Unassembled WGS sequence"/>
</dbReference>
<dbReference type="PANTHER" id="PTHR43289">
    <property type="entry name" value="MITOGEN-ACTIVATED PROTEIN KINASE KINASE KINASE 20-RELATED"/>
    <property type="match status" value="1"/>
</dbReference>
<evidence type="ECO:0000256" key="6">
    <source>
        <dbReference type="PROSITE-ProRule" id="PRU10141"/>
    </source>
</evidence>
<dbReference type="SUPFAM" id="SSF56112">
    <property type="entry name" value="Protein kinase-like (PK-like)"/>
    <property type="match status" value="1"/>
</dbReference>
<organism evidence="8 9">
    <name type="scientific">Nostoc parmelioides FACHB-3921</name>
    <dbReference type="NCBI Taxonomy" id="2692909"/>
    <lineage>
        <taxon>Bacteria</taxon>
        <taxon>Bacillati</taxon>
        <taxon>Cyanobacteriota</taxon>
        <taxon>Cyanophyceae</taxon>
        <taxon>Nostocales</taxon>
        <taxon>Nostocaceae</taxon>
        <taxon>Nostoc</taxon>
    </lineage>
</organism>
<keyword evidence="2" id="KW-0808">Transferase</keyword>
<feature type="domain" description="Protein kinase" evidence="7">
    <location>
        <begin position="14"/>
        <end position="280"/>
    </location>
</feature>
<dbReference type="PANTHER" id="PTHR43289:SF6">
    <property type="entry name" value="SERINE_THREONINE-PROTEIN KINASE NEKL-3"/>
    <property type="match status" value="1"/>
</dbReference>
<protein>
    <recommendedName>
        <fullName evidence="1">non-specific serine/threonine protein kinase</fullName>
        <ecNumber evidence="1">2.7.11.1</ecNumber>
    </recommendedName>
</protein>
<accession>A0ABR8BI30</accession>
<feature type="binding site" evidence="6">
    <location>
        <position position="43"/>
    </location>
    <ligand>
        <name>ATP</name>
        <dbReference type="ChEBI" id="CHEBI:30616"/>
    </ligand>
</feature>
<dbReference type="EC" id="2.7.11.1" evidence="1"/>
<evidence type="ECO:0000256" key="1">
    <source>
        <dbReference type="ARBA" id="ARBA00012513"/>
    </source>
</evidence>
<name>A0ABR8BI30_9NOSO</name>
<dbReference type="InterPro" id="IPR017441">
    <property type="entry name" value="Protein_kinase_ATP_BS"/>
</dbReference>
<dbReference type="Gene3D" id="1.25.40.620">
    <property type="match status" value="1"/>
</dbReference>
<dbReference type="Pfam" id="PF05419">
    <property type="entry name" value="GUN4"/>
    <property type="match status" value="1"/>
</dbReference>
<proteinExistence type="predicted"/>
<evidence type="ECO:0000256" key="4">
    <source>
        <dbReference type="ARBA" id="ARBA00022777"/>
    </source>
</evidence>
<evidence type="ECO:0000259" key="7">
    <source>
        <dbReference type="PROSITE" id="PS50011"/>
    </source>
</evidence>
<evidence type="ECO:0000313" key="9">
    <source>
        <dbReference type="Proteomes" id="UP000621307"/>
    </source>
</evidence>
<dbReference type="PROSITE" id="PS00107">
    <property type="entry name" value="PROTEIN_KINASE_ATP"/>
    <property type="match status" value="1"/>
</dbReference>
<dbReference type="InterPro" id="IPR000719">
    <property type="entry name" value="Prot_kinase_dom"/>
</dbReference>
<evidence type="ECO:0000256" key="3">
    <source>
        <dbReference type="ARBA" id="ARBA00022741"/>
    </source>
</evidence>
<keyword evidence="3 6" id="KW-0547">Nucleotide-binding</keyword>